<protein>
    <recommendedName>
        <fullName evidence="4">DUF1579 domain-containing protein</fullName>
    </recommendedName>
</protein>
<dbReference type="RefSeq" id="WP_138857983.1">
    <property type="nucleotide sequence ID" value="NZ_CP040709.1"/>
</dbReference>
<organism evidence="2 3">
    <name type="scientific">Inhella inkyongensis</name>
    <dbReference type="NCBI Taxonomy" id="392593"/>
    <lineage>
        <taxon>Bacteria</taxon>
        <taxon>Pseudomonadati</taxon>
        <taxon>Pseudomonadota</taxon>
        <taxon>Betaproteobacteria</taxon>
        <taxon>Burkholderiales</taxon>
        <taxon>Sphaerotilaceae</taxon>
        <taxon>Inhella</taxon>
    </lineage>
</organism>
<evidence type="ECO:0000256" key="1">
    <source>
        <dbReference type="SAM" id="SignalP"/>
    </source>
</evidence>
<feature type="signal peptide" evidence="1">
    <location>
        <begin position="1"/>
        <end position="18"/>
    </location>
</feature>
<dbReference type="Proteomes" id="UP000554837">
    <property type="component" value="Unassembled WGS sequence"/>
</dbReference>
<evidence type="ECO:0000313" key="3">
    <source>
        <dbReference type="Proteomes" id="UP000554837"/>
    </source>
</evidence>
<sequence>MPRLLVLLALFISLGSPAQNSPSPPTRPATEATQFDFFLGDWRLELTPKAKGLAAMIHGVPKLQGRWTVRKAWDGLGLMDEMRVFDAAGNPVALSQTLRLFDARTQRWQSHSLDVLRARLSSSSGRWQQGEMQLEGQGLSAEGKPRLTRSRFYEIGPKGFRWRQDVSDDNGATWEEGSLSIVATRAGTAN</sequence>
<dbReference type="EMBL" id="JACHHO010000001">
    <property type="protein sequence ID" value="MBB5202928.1"/>
    <property type="molecule type" value="Genomic_DNA"/>
</dbReference>
<name>A0A840S0L1_9BURK</name>
<dbReference type="OrthoDB" id="5958233at2"/>
<gene>
    <name evidence="2" type="ORF">HNQ51_000221</name>
</gene>
<keyword evidence="3" id="KW-1185">Reference proteome</keyword>
<dbReference type="AlphaFoldDB" id="A0A840S0L1"/>
<evidence type="ECO:0008006" key="4">
    <source>
        <dbReference type="Google" id="ProtNLM"/>
    </source>
</evidence>
<comment type="caution">
    <text evidence="2">The sequence shown here is derived from an EMBL/GenBank/DDBJ whole genome shotgun (WGS) entry which is preliminary data.</text>
</comment>
<accession>A0A840S0L1</accession>
<keyword evidence="1" id="KW-0732">Signal</keyword>
<feature type="chain" id="PRO_5033046636" description="DUF1579 domain-containing protein" evidence="1">
    <location>
        <begin position="19"/>
        <end position="190"/>
    </location>
</feature>
<proteinExistence type="predicted"/>
<evidence type="ECO:0000313" key="2">
    <source>
        <dbReference type="EMBL" id="MBB5202928.1"/>
    </source>
</evidence>
<reference evidence="2 3" key="1">
    <citation type="submission" date="2020-08" db="EMBL/GenBank/DDBJ databases">
        <title>Genomic Encyclopedia of Type Strains, Phase IV (KMG-IV): sequencing the most valuable type-strain genomes for metagenomic binning, comparative biology and taxonomic classification.</title>
        <authorList>
            <person name="Goeker M."/>
        </authorList>
    </citation>
    <scope>NUCLEOTIDE SEQUENCE [LARGE SCALE GENOMIC DNA]</scope>
    <source>
        <strain evidence="2 3">DSM 23958</strain>
    </source>
</reference>